<dbReference type="InterPro" id="IPR039763">
    <property type="entry name" value="ARMT1"/>
</dbReference>
<accession>A0A2N6L764</accession>
<dbReference type="SUPFAM" id="SSF111321">
    <property type="entry name" value="AF1104-like"/>
    <property type="match status" value="1"/>
</dbReference>
<evidence type="ECO:0000256" key="6">
    <source>
        <dbReference type="ARBA" id="ARBA00023211"/>
    </source>
</evidence>
<evidence type="ECO:0000256" key="4">
    <source>
        <dbReference type="ARBA" id="ARBA00022723"/>
    </source>
</evidence>
<dbReference type="PANTHER" id="PTHR12260">
    <property type="entry name" value="DAMAGE-CONTROL PHOSPHATASE ARMT1"/>
    <property type="match status" value="1"/>
</dbReference>
<keyword evidence="5" id="KW-0378">Hydrolase</keyword>
<sequence length="409" mass="46317">MKLQIPKLPLPASLVGSEVGTFTEFTVTQRMPGIARRVIAENNFSPNINKSLENLANQLPSGYLLPFEDDAGLDVGDWKKYLEPYKEQRWIDIPWFFAETYFYRLILNITNYFQFGEWQGVDPFHLQKSQGLKTSLDAINTLCYQVTQWLQESEKSGKTNQGVLTTLLYFALWGNRVDLSLWSAFESDRSNFDIENQKAHILVDDAGLVTELLVTSACQRVDFVVDNAGFELICDLCLVDFLLGSGVIDQIKLHLKPHPTFVSDAMIKDVYDTVEFLAASNHQQVTNVAQRLQAYIASGKLILGDDYFWTSPLAFWEIPKSLKQELATADLLIVKGDANYRRLLGDRHWDFTTNIADIVCYLPVPIVALRTLKSEVAAGLQPEVIEKVSKSDSDWLTNGQWGVVQFVNE</sequence>
<evidence type="ECO:0000256" key="5">
    <source>
        <dbReference type="ARBA" id="ARBA00022801"/>
    </source>
</evidence>
<comment type="caution">
    <text evidence="9">The sequence shown here is derived from an EMBL/GenBank/DDBJ whole genome shotgun (WGS) entry which is preliminary data.</text>
</comment>
<evidence type="ECO:0000256" key="2">
    <source>
        <dbReference type="ARBA" id="ARBA00001936"/>
    </source>
</evidence>
<dbReference type="RefSeq" id="WP_102183240.1">
    <property type="nucleotide sequence ID" value="NZ_NMQE01000762.1"/>
</dbReference>
<organism evidence="9 10">
    <name type="scientific">Fischerella thermalis CCMEE 5318</name>
    <dbReference type="NCBI Taxonomy" id="2019666"/>
    <lineage>
        <taxon>Bacteria</taxon>
        <taxon>Bacillati</taxon>
        <taxon>Cyanobacteriota</taxon>
        <taxon>Cyanophyceae</taxon>
        <taxon>Nostocales</taxon>
        <taxon>Hapalosiphonaceae</taxon>
        <taxon>Fischerella</taxon>
    </lineage>
</organism>
<dbReference type="GO" id="GO:0046872">
    <property type="term" value="F:metal ion binding"/>
    <property type="evidence" value="ECO:0007669"/>
    <property type="project" value="UniProtKB-KW"/>
</dbReference>
<dbReference type="Pfam" id="PF01937">
    <property type="entry name" value="ARMT1-like_dom"/>
    <property type="match status" value="1"/>
</dbReference>
<comment type="catalytic activity">
    <reaction evidence="1">
        <text>beta-D-fructose 1-phosphate + H2O = D-fructose + phosphate</text>
        <dbReference type="Rhea" id="RHEA:35603"/>
        <dbReference type="ChEBI" id="CHEBI:15377"/>
        <dbReference type="ChEBI" id="CHEBI:37721"/>
        <dbReference type="ChEBI" id="CHEBI:43474"/>
        <dbReference type="ChEBI" id="CHEBI:138881"/>
    </reaction>
</comment>
<reference evidence="9 10" key="1">
    <citation type="submission" date="2017-07" db="EMBL/GenBank/DDBJ databases">
        <title>Genomes of Fischerella (Mastigocladus) sp. strains.</title>
        <authorList>
            <person name="Miller S.R."/>
        </authorList>
    </citation>
    <scope>NUCLEOTIDE SEQUENCE [LARGE SCALE GENOMIC DNA]</scope>
    <source>
        <strain evidence="9 10">CCMEE 5318</strain>
    </source>
</reference>
<keyword evidence="4" id="KW-0479">Metal-binding</keyword>
<name>A0A2N6L764_9CYAN</name>
<protein>
    <recommendedName>
        <fullName evidence="8">Damage-control phosphatase ARMT1-like metal-binding domain-containing protein</fullName>
    </recommendedName>
</protein>
<dbReference type="InterPro" id="IPR002791">
    <property type="entry name" value="ARMT1-like_metal-bd"/>
</dbReference>
<dbReference type="Proteomes" id="UP000235081">
    <property type="component" value="Unassembled WGS sequence"/>
</dbReference>
<evidence type="ECO:0000313" key="9">
    <source>
        <dbReference type="EMBL" id="PMB17845.1"/>
    </source>
</evidence>
<gene>
    <name evidence="9" type="ORF">CEN46_22485</name>
</gene>
<keyword evidence="6" id="KW-0464">Manganese</keyword>
<dbReference type="Gene3D" id="1.20.930.60">
    <property type="match status" value="1"/>
</dbReference>
<comment type="cofactor">
    <cofactor evidence="2">
        <name>Mn(2+)</name>
        <dbReference type="ChEBI" id="CHEBI:29035"/>
    </cofactor>
</comment>
<evidence type="ECO:0000256" key="3">
    <source>
        <dbReference type="ARBA" id="ARBA00009519"/>
    </source>
</evidence>
<comment type="catalytic activity">
    <reaction evidence="7">
        <text>beta-D-fructose 6-phosphate = dihydroxyacetone + D-glyceraldehyde 3-phosphate</text>
        <dbReference type="Rhea" id="RHEA:28002"/>
        <dbReference type="ChEBI" id="CHEBI:16016"/>
        <dbReference type="ChEBI" id="CHEBI:57634"/>
        <dbReference type="ChEBI" id="CHEBI:59776"/>
    </reaction>
</comment>
<proteinExistence type="inferred from homology"/>
<comment type="similarity">
    <text evidence="3">Belongs to the damage-control phosphatase family. Sugar phosphate phosphatase III subfamily.</text>
</comment>
<evidence type="ECO:0000256" key="1">
    <source>
        <dbReference type="ARBA" id="ARBA00001326"/>
    </source>
</evidence>
<dbReference type="PANTHER" id="PTHR12260:SF6">
    <property type="entry name" value="DAMAGE-CONTROL PHOSPHATASE ARMT1"/>
    <property type="match status" value="1"/>
</dbReference>
<evidence type="ECO:0000313" key="10">
    <source>
        <dbReference type="Proteomes" id="UP000235081"/>
    </source>
</evidence>
<feature type="domain" description="Damage-control phosphatase ARMT1-like metal-binding" evidence="8">
    <location>
        <begin position="26"/>
        <end position="387"/>
    </location>
</feature>
<evidence type="ECO:0000259" key="8">
    <source>
        <dbReference type="Pfam" id="PF01937"/>
    </source>
</evidence>
<dbReference type="EMBL" id="NMQE01000762">
    <property type="protein sequence ID" value="PMB17845.1"/>
    <property type="molecule type" value="Genomic_DNA"/>
</dbReference>
<dbReference type="Gene3D" id="3.40.50.10880">
    <property type="entry name" value="Uncharacterised protein PF01937, DUF89, domain 3"/>
    <property type="match status" value="1"/>
</dbReference>
<dbReference type="GO" id="GO:0016791">
    <property type="term" value="F:phosphatase activity"/>
    <property type="evidence" value="ECO:0007669"/>
    <property type="project" value="TreeGrafter"/>
</dbReference>
<dbReference type="InterPro" id="IPR036075">
    <property type="entry name" value="ARMT-1-like_metal-bd_sf"/>
</dbReference>
<dbReference type="GO" id="GO:0006974">
    <property type="term" value="P:DNA damage response"/>
    <property type="evidence" value="ECO:0007669"/>
    <property type="project" value="TreeGrafter"/>
</dbReference>
<dbReference type="AlphaFoldDB" id="A0A2N6L764"/>
<evidence type="ECO:0000256" key="7">
    <source>
        <dbReference type="ARBA" id="ARBA00048809"/>
    </source>
</evidence>